<reference evidence="10 11" key="1">
    <citation type="submission" date="2019-02" db="EMBL/GenBank/DDBJ databases">
        <title>Genome sequencing of the rare red list fungi Phellinidium pouzarii.</title>
        <authorList>
            <person name="Buettner E."/>
            <person name="Kellner H."/>
        </authorList>
    </citation>
    <scope>NUCLEOTIDE SEQUENCE [LARGE SCALE GENOMIC DNA]</scope>
    <source>
        <strain evidence="10 11">DSM 108285</strain>
    </source>
</reference>
<dbReference type="GO" id="GO:0005763">
    <property type="term" value="C:mitochondrial small ribosomal subunit"/>
    <property type="evidence" value="ECO:0007669"/>
    <property type="project" value="TreeGrafter"/>
</dbReference>
<dbReference type="PROSITE" id="PS00632">
    <property type="entry name" value="RIBOSOMAL_S4"/>
    <property type="match status" value="1"/>
</dbReference>
<keyword evidence="3 6" id="KW-0694">RNA-binding</keyword>
<evidence type="ECO:0000313" key="10">
    <source>
        <dbReference type="EMBL" id="THH07006.1"/>
    </source>
</evidence>
<dbReference type="SMART" id="SM00363">
    <property type="entry name" value="S4"/>
    <property type="match status" value="1"/>
</dbReference>
<evidence type="ECO:0000256" key="2">
    <source>
        <dbReference type="ARBA" id="ARBA00022730"/>
    </source>
</evidence>
<keyword evidence="4" id="KW-0689">Ribosomal protein</keyword>
<feature type="compositionally biased region" description="Basic and acidic residues" evidence="7">
    <location>
        <begin position="351"/>
        <end position="366"/>
    </location>
</feature>
<dbReference type="InterPro" id="IPR022801">
    <property type="entry name" value="Ribosomal_uS4"/>
</dbReference>
<dbReference type="Proteomes" id="UP000308199">
    <property type="component" value="Unassembled WGS sequence"/>
</dbReference>
<keyword evidence="8" id="KW-1133">Transmembrane helix</keyword>
<feature type="transmembrane region" description="Helical" evidence="8">
    <location>
        <begin position="279"/>
        <end position="302"/>
    </location>
</feature>
<evidence type="ECO:0000259" key="9">
    <source>
        <dbReference type="SMART" id="SM00363"/>
    </source>
</evidence>
<gene>
    <name evidence="10" type="ORF">EW145_g3683</name>
</gene>
<evidence type="ECO:0000256" key="3">
    <source>
        <dbReference type="ARBA" id="ARBA00022884"/>
    </source>
</evidence>
<dbReference type="PANTHER" id="PTHR11831:SF4">
    <property type="entry name" value="SMALL RIBOSOMAL SUBUNIT PROTEIN US4M"/>
    <property type="match status" value="1"/>
</dbReference>
<dbReference type="GO" id="GO:0003735">
    <property type="term" value="F:structural constituent of ribosome"/>
    <property type="evidence" value="ECO:0007669"/>
    <property type="project" value="TreeGrafter"/>
</dbReference>
<dbReference type="PROSITE" id="PS50889">
    <property type="entry name" value="S4"/>
    <property type="match status" value="1"/>
</dbReference>
<feature type="domain" description="RNA-binding S4" evidence="9">
    <location>
        <begin position="136"/>
        <end position="198"/>
    </location>
</feature>
<name>A0A4S4L684_9AGAM</name>
<dbReference type="CDD" id="cd00165">
    <property type="entry name" value="S4"/>
    <property type="match status" value="1"/>
</dbReference>
<dbReference type="AlphaFoldDB" id="A0A4S4L684"/>
<organism evidence="10 11">
    <name type="scientific">Phellinidium pouzarii</name>
    <dbReference type="NCBI Taxonomy" id="167371"/>
    <lineage>
        <taxon>Eukaryota</taxon>
        <taxon>Fungi</taxon>
        <taxon>Dikarya</taxon>
        <taxon>Basidiomycota</taxon>
        <taxon>Agaricomycotina</taxon>
        <taxon>Agaricomycetes</taxon>
        <taxon>Hymenochaetales</taxon>
        <taxon>Hymenochaetaceae</taxon>
        <taxon>Phellinidium</taxon>
    </lineage>
</organism>
<evidence type="ECO:0000256" key="5">
    <source>
        <dbReference type="ARBA" id="ARBA00023274"/>
    </source>
</evidence>
<dbReference type="InterPro" id="IPR036986">
    <property type="entry name" value="S4_RNA-bd_sf"/>
</dbReference>
<evidence type="ECO:0000256" key="4">
    <source>
        <dbReference type="ARBA" id="ARBA00022980"/>
    </source>
</evidence>
<dbReference type="EMBL" id="SGPK01000164">
    <property type="protein sequence ID" value="THH07006.1"/>
    <property type="molecule type" value="Genomic_DNA"/>
</dbReference>
<evidence type="ECO:0000256" key="7">
    <source>
        <dbReference type="SAM" id="MobiDB-lite"/>
    </source>
</evidence>
<sequence>MRDPNVFGIRKALPRMSWSPRNLYNLYNRSFGEMKDEALFTATGKTLFQQRWKSKQLTRAYHGDFINEKIFKRWYLPSTLPDVRPHGRKPIGDDTEALNKWSLREKHAAREKARRAEEERMSQAPVASLMYEEVERRIDVFIFRCCFAHSVYEARRLVIHGRVLLNGRKHTDANTRIAPGDMVSVDPKAISFLRHPPESQENPYEDDQKGEDNSVKKISIAKKETSNASETALEAPEDLSKTSEVSISESSTSQSPTPTIAIPTPASHRILTPLHLPPYAAPFIFIPAYIEVSFATCSAVFVRRPTARYMYSEIPSPYDADGEIMRLSWEWYNKVRPRMRSQSQLARMPNNRKESRRIPGVKDKPPKHLPPPTQTTLKAQIARNSVY</sequence>
<evidence type="ECO:0000256" key="1">
    <source>
        <dbReference type="ARBA" id="ARBA00007465"/>
    </source>
</evidence>
<dbReference type="SUPFAM" id="SSF55174">
    <property type="entry name" value="Alpha-L RNA-binding motif"/>
    <property type="match status" value="1"/>
</dbReference>
<feature type="region of interest" description="Disordered" evidence="7">
    <location>
        <begin position="194"/>
        <end position="213"/>
    </location>
</feature>
<dbReference type="InterPro" id="IPR002942">
    <property type="entry name" value="S4_RNA-bd"/>
</dbReference>
<evidence type="ECO:0000256" key="8">
    <source>
        <dbReference type="SAM" id="Phobius"/>
    </source>
</evidence>
<protein>
    <recommendedName>
        <fullName evidence="9">RNA-binding S4 domain-containing protein</fullName>
    </recommendedName>
</protein>
<dbReference type="GO" id="GO:0042274">
    <property type="term" value="P:ribosomal small subunit biogenesis"/>
    <property type="evidence" value="ECO:0007669"/>
    <property type="project" value="TreeGrafter"/>
</dbReference>
<proteinExistence type="inferred from homology"/>
<dbReference type="OrthoDB" id="3356781at2759"/>
<feature type="region of interest" description="Disordered" evidence="7">
    <location>
        <begin position="220"/>
        <end position="261"/>
    </location>
</feature>
<keyword evidence="11" id="KW-1185">Reference proteome</keyword>
<keyword evidence="5" id="KW-0687">Ribonucleoprotein</keyword>
<evidence type="ECO:0000313" key="11">
    <source>
        <dbReference type="Proteomes" id="UP000308199"/>
    </source>
</evidence>
<keyword evidence="8" id="KW-0472">Membrane</keyword>
<keyword evidence="2 6" id="KW-0699">rRNA-binding</keyword>
<dbReference type="PANTHER" id="PTHR11831">
    <property type="entry name" value="30S 40S RIBOSOMAL PROTEIN"/>
    <property type="match status" value="1"/>
</dbReference>
<dbReference type="InterPro" id="IPR018079">
    <property type="entry name" value="Ribosomal_uS4_CS"/>
</dbReference>
<comment type="similarity">
    <text evidence="1">Belongs to the universal ribosomal protein uS4 family.</text>
</comment>
<dbReference type="Pfam" id="PF01479">
    <property type="entry name" value="S4"/>
    <property type="match status" value="1"/>
</dbReference>
<feature type="compositionally biased region" description="Low complexity" evidence="7">
    <location>
        <begin position="242"/>
        <end position="261"/>
    </location>
</feature>
<dbReference type="Gene3D" id="3.10.290.10">
    <property type="entry name" value="RNA-binding S4 domain"/>
    <property type="match status" value="1"/>
</dbReference>
<comment type="caution">
    <text evidence="10">The sequence shown here is derived from an EMBL/GenBank/DDBJ whole genome shotgun (WGS) entry which is preliminary data.</text>
</comment>
<feature type="region of interest" description="Disordered" evidence="7">
    <location>
        <begin position="340"/>
        <end position="374"/>
    </location>
</feature>
<dbReference type="GO" id="GO:0019843">
    <property type="term" value="F:rRNA binding"/>
    <property type="evidence" value="ECO:0007669"/>
    <property type="project" value="UniProtKB-KW"/>
</dbReference>
<keyword evidence="8" id="KW-0812">Transmembrane</keyword>
<accession>A0A4S4L684</accession>
<evidence type="ECO:0000256" key="6">
    <source>
        <dbReference type="PROSITE-ProRule" id="PRU00182"/>
    </source>
</evidence>